<dbReference type="EMBL" id="PSQG01000052">
    <property type="protein sequence ID" value="RCH41502.1"/>
    <property type="molecule type" value="Genomic_DNA"/>
</dbReference>
<proteinExistence type="predicted"/>
<keyword evidence="1" id="KW-0472">Membrane</keyword>
<dbReference type="RefSeq" id="WP_114002938.1">
    <property type="nucleotide sequence ID" value="NZ_PSQG01000052.1"/>
</dbReference>
<feature type="transmembrane region" description="Helical" evidence="1">
    <location>
        <begin position="103"/>
        <end position="122"/>
    </location>
</feature>
<dbReference type="AlphaFoldDB" id="A0A367FST2"/>
<feature type="transmembrane region" description="Helical" evidence="1">
    <location>
        <begin position="48"/>
        <end position="74"/>
    </location>
</feature>
<keyword evidence="1" id="KW-0812">Transmembrane</keyword>
<evidence type="ECO:0000256" key="1">
    <source>
        <dbReference type="SAM" id="Phobius"/>
    </source>
</evidence>
<feature type="transmembrane region" description="Helical" evidence="1">
    <location>
        <begin position="20"/>
        <end position="36"/>
    </location>
</feature>
<dbReference type="Proteomes" id="UP000253208">
    <property type="component" value="Unassembled WGS sequence"/>
</dbReference>
<sequence length="172" mass="19822">MNNIKKAVFYIIFKSKSTIFNMLGVGVLGTLMLVVFQQDQFYSKGTDYLILVFFVVLLGCTLLQANSIIIDLTVKDKMSKRMEFFLASGIDLKFIIKAYTIQILKASIIIPFIIFVLGYYLIDFKISFFGIIAFFISTVIMSYTEVLFFNTITFSVEKYKLFTINEQVRDFA</sequence>
<gene>
    <name evidence="2" type="ORF">C4886_17895</name>
</gene>
<protein>
    <recommendedName>
        <fullName evidence="4">ABC-2 family transporter protein</fullName>
    </recommendedName>
</protein>
<keyword evidence="1" id="KW-1133">Transmembrane helix</keyword>
<evidence type="ECO:0000313" key="2">
    <source>
        <dbReference type="EMBL" id="RCH41502.1"/>
    </source>
</evidence>
<reference evidence="2 3" key="1">
    <citation type="submission" date="2018-02" db="EMBL/GenBank/DDBJ databases">
        <title>Complete genome sequencing of Faecalibacterium prausnitzii strains isolated from the human gut.</title>
        <authorList>
            <person name="Fitzgerald B.C."/>
            <person name="Shkoporov A.N."/>
            <person name="Ross P.R."/>
            <person name="Hill C."/>
        </authorList>
    </citation>
    <scope>NUCLEOTIDE SEQUENCE [LARGE SCALE GENOMIC DNA]</scope>
    <source>
        <strain evidence="2 3">APC942/31-1</strain>
    </source>
</reference>
<accession>A0A367FST2</accession>
<organism evidence="2 3">
    <name type="scientific">Blautia obeum</name>
    <dbReference type="NCBI Taxonomy" id="40520"/>
    <lineage>
        <taxon>Bacteria</taxon>
        <taxon>Bacillati</taxon>
        <taxon>Bacillota</taxon>
        <taxon>Clostridia</taxon>
        <taxon>Lachnospirales</taxon>
        <taxon>Lachnospiraceae</taxon>
        <taxon>Blautia</taxon>
    </lineage>
</organism>
<evidence type="ECO:0008006" key="4">
    <source>
        <dbReference type="Google" id="ProtNLM"/>
    </source>
</evidence>
<evidence type="ECO:0000313" key="3">
    <source>
        <dbReference type="Proteomes" id="UP000253208"/>
    </source>
</evidence>
<feature type="transmembrane region" description="Helical" evidence="1">
    <location>
        <begin position="128"/>
        <end position="149"/>
    </location>
</feature>
<comment type="caution">
    <text evidence="2">The sequence shown here is derived from an EMBL/GenBank/DDBJ whole genome shotgun (WGS) entry which is preliminary data.</text>
</comment>
<name>A0A367FST2_9FIRM</name>